<name>A0ABR1JQZ1_9AGAR</name>
<feature type="coiled-coil region" evidence="1">
    <location>
        <begin position="92"/>
        <end position="147"/>
    </location>
</feature>
<feature type="compositionally biased region" description="Polar residues" evidence="2">
    <location>
        <begin position="1443"/>
        <end position="1459"/>
    </location>
</feature>
<dbReference type="EMBL" id="JBANRG010000006">
    <property type="protein sequence ID" value="KAK7465476.1"/>
    <property type="molecule type" value="Genomic_DNA"/>
</dbReference>
<feature type="region of interest" description="Disordered" evidence="2">
    <location>
        <begin position="1238"/>
        <end position="1482"/>
    </location>
</feature>
<dbReference type="SUPFAM" id="SSF90257">
    <property type="entry name" value="Myosin rod fragments"/>
    <property type="match status" value="1"/>
</dbReference>
<feature type="compositionally biased region" description="Polar residues" evidence="2">
    <location>
        <begin position="1276"/>
        <end position="1286"/>
    </location>
</feature>
<evidence type="ECO:0000256" key="1">
    <source>
        <dbReference type="SAM" id="Coils"/>
    </source>
</evidence>
<comment type="caution">
    <text evidence="3">The sequence shown here is derived from an EMBL/GenBank/DDBJ whole genome shotgun (WGS) entry which is preliminary data.</text>
</comment>
<feature type="compositionally biased region" description="Polar residues" evidence="2">
    <location>
        <begin position="1407"/>
        <end position="1421"/>
    </location>
</feature>
<evidence type="ECO:0000313" key="3">
    <source>
        <dbReference type="EMBL" id="KAK7465476.1"/>
    </source>
</evidence>
<evidence type="ECO:0000256" key="2">
    <source>
        <dbReference type="SAM" id="MobiDB-lite"/>
    </source>
</evidence>
<sequence>MSLDTLGINDVTPEMQDFKDKLASKDAQIAAQQNQLLKKVAEFEELQATLNDTLHKLTQETQRALRLETDLSKCSEDLRSEKIASQNAQGAFERVQETVKAKELETRELEATLESLSHTSDNYRSHREKTEREKATLEARVKELEANICQLKTIPVTPGRPPRARSSSVSNLKITTLEYELNDLKGTLTERETDLKSVSQKLEGAQRELTKVSNEKMALESRNKKRIDDLQERLQEKEEELEFLRSGNSDQGREEELLNRIEEDEAKIEALSKLAGEAHELPNLKRKLAKTEESLKLVTIRLEEAEGRNAELVAEKEEALDSLEEARAENATLNGDLRSKDAQMEVLKSNCGTRSDEGVVADMERLLAAVDRLRAERDNLRRDLEYLEMESKFTITALEAKVAALSNTTNDDHMDVDSPPQQPSLPSRSVEALAVVVNHLQRQVESLESTATSSQAEQDHRLHDAQSRLQTTVEMLEETTVHRNELLSQMQTEAAEWQAKIEQVERAHQETKDSLERLDVQLGEAHSSLEEVESERNSLNLQVTNLAAELTSAQKELAEAERRYSSLQFHQLSNMSSTEATRALRVQIEQLEGRVMRRTEQIGIQQHDIKRLETNLRLQEERLTEMTAEMETLAAQKDAMVEDCADARETRDDALARVERLEEEIERLEESQDERERALTAIVGVVFQTADRARRNMNLVGQRQKVSNEELQSLRQEYASKCEEITHLALELDSTKHHLAALLEEHRQTAAELATSQAELSRRLSSSQDLEDARIGLVQVIDELQQQLASRTSEMNLLASQLEALRKERVDDLENHSAKVSNLEGEIQNLQTTLSCMESEHQATVEEMRGRISEKDQLLANNEVESELVQLKVKHVEEVGQLQSRLVEANALLEETKARHAAAEVEHQKLLTEASQSRQTLESELAQLKQLHENLSGVREEYTVQLDELRDQLSGLSEELELTRQSKDQVVAEHQRAVNEFEQSRIDNEQALQKVQEEVQQLRRDLSEQSASLEHANAEVALLDARLQKEAEERTKDQSLHEEEIQSLEERHQQAESLAHQLSRQVVSIQAQLETADNELQALQEEKNVYQRDMTAREGEVQRYLSLNRYLETQIKESEGIIESLRSEIKQTSERLAQVEKVSKSAEVNLTLQTTHHKREVAQLQQEIQNLKSRTNLEPVVAELEERINEMEELLRRKCEEIEKHDDQTYEIMKENKSLKTKVESLTRKTQNLQTKLAAAKASLQTGEKEESRRSPPSTFTVSPSAPPVPQASTSRPRSTAGSRATSPADVPAPRPRYNTLSTPTSTSPPADHTPPVFDNRSRAVSGTSALPRPKTPERRSVLGPVFRAVSPKKKASDPDIPTPTAGKKRRTPDDFEDCANVPPQAFTSDSLPEDSRETPRARRVLSSIQSGFTPVRNQSRPIIPLPSPKRSSVTQPMEPDLSNPSHPRTQSMSAQLDSKPSKSWLGKIRGASTSTHRSKLV</sequence>
<feature type="coiled-coil region" evidence="1">
    <location>
        <begin position="609"/>
        <end position="681"/>
    </location>
</feature>
<feature type="region of interest" description="Disordered" evidence="2">
    <location>
        <begin position="1030"/>
        <end position="1052"/>
    </location>
</feature>
<organism evidence="3 4">
    <name type="scientific">Marasmiellus scandens</name>
    <dbReference type="NCBI Taxonomy" id="2682957"/>
    <lineage>
        <taxon>Eukaryota</taxon>
        <taxon>Fungi</taxon>
        <taxon>Dikarya</taxon>
        <taxon>Basidiomycota</taxon>
        <taxon>Agaricomycotina</taxon>
        <taxon>Agaricomycetes</taxon>
        <taxon>Agaricomycetidae</taxon>
        <taxon>Agaricales</taxon>
        <taxon>Marasmiineae</taxon>
        <taxon>Omphalotaceae</taxon>
        <taxon>Marasmiellus</taxon>
    </lineage>
</organism>
<reference evidence="3 4" key="1">
    <citation type="submission" date="2024-01" db="EMBL/GenBank/DDBJ databases">
        <title>A draft genome for the cacao thread blight pathogen Marasmiellus scandens.</title>
        <authorList>
            <person name="Baruah I.K."/>
            <person name="Leung J."/>
            <person name="Bukari Y."/>
            <person name="Amoako-Attah I."/>
            <person name="Meinhardt L.W."/>
            <person name="Bailey B.A."/>
            <person name="Cohen S.P."/>
        </authorList>
    </citation>
    <scope>NUCLEOTIDE SEQUENCE [LARGE SCALE GENOMIC DNA]</scope>
    <source>
        <strain evidence="3 4">GH-19</strain>
    </source>
</reference>
<protein>
    <submittedName>
        <fullName evidence="3">Uncharacterized protein</fullName>
    </submittedName>
</protein>
<evidence type="ECO:0000313" key="4">
    <source>
        <dbReference type="Proteomes" id="UP001498398"/>
    </source>
</evidence>
<proteinExistence type="predicted"/>
<dbReference type="Gene3D" id="1.10.287.1490">
    <property type="match status" value="1"/>
</dbReference>
<feature type="coiled-coil region" evidence="1">
    <location>
        <begin position="487"/>
        <end position="570"/>
    </location>
</feature>
<feature type="coiled-coil region" evidence="1">
    <location>
        <begin position="15"/>
        <end position="60"/>
    </location>
</feature>
<dbReference type="Proteomes" id="UP001498398">
    <property type="component" value="Unassembled WGS sequence"/>
</dbReference>
<keyword evidence="4" id="KW-1185">Reference proteome</keyword>
<accession>A0ABR1JQZ1</accession>
<feature type="coiled-coil region" evidence="1">
    <location>
        <begin position="739"/>
        <end position="847"/>
    </location>
</feature>
<keyword evidence="1" id="KW-0175">Coiled coil</keyword>
<feature type="compositionally biased region" description="Low complexity" evidence="2">
    <location>
        <begin position="1300"/>
        <end position="1316"/>
    </location>
</feature>
<dbReference type="PANTHER" id="PTHR18937">
    <property type="entry name" value="STRUCTURAL MAINTENANCE OF CHROMOSOMES SMC FAMILY MEMBER"/>
    <property type="match status" value="1"/>
</dbReference>
<gene>
    <name evidence="3" type="ORF">VKT23_005453</name>
</gene>
<feature type="coiled-coil region" evidence="1">
    <location>
        <begin position="188"/>
        <end position="390"/>
    </location>
</feature>
<feature type="coiled-coil region" evidence="1">
    <location>
        <begin position="430"/>
        <end position="457"/>
    </location>
</feature>